<dbReference type="Gene3D" id="1.10.287.110">
    <property type="entry name" value="DnaJ domain"/>
    <property type="match status" value="1"/>
</dbReference>
<dbReference type="InterPro" id="IPR001623">
    <property type="entry name" value="DnaJ_domain"/>
</dbReference>
<dbReference type="GO" id="GO:0005739">
    <property type="term" value="C:mitochondrion"/>
    <property type="evidence" value="ECO:0007669"/>
    <property type="project" value="GOC"/>
</dbReference>
<reference evidence="4" key="1">
    <citation type="submission" date="2014-05" db="EMBL/GenBank/DDBJ databases">
        <authorList>
            <person name="Chronopoulou M."/>
        </authorList>
    </citation>
    <scope>NUCLEOTIDE SEQUENCE</scope>
    <source>
        <tissue evidence="4">Whole organism</tissue>
    </source>
</reference>
<dbReference type="InterPro" id="IPR052243">
    <property type="entry name" value="Mito_inner_membrane_organizer"/>
</dbReference>
<dbReference type="CDD" id="cd06257">
    <property type="entry name" value="DnaJ"/>
    <property type="match status" value="1"/>
</dbReference>
<dbReference type="EMBL" id="HACA01012119">
    <property type="protein sequence ID" value="CDW29480.1"/>
    <property type="molecule type" value="Transcribed_RNA"/>
</dbReference>
<dbReference type="SMART" id="SM00271">
    <property type="entry name" value="DnaJ"/>
    <property type="match status" value="1"/>
</dbReference>
<dbReference type="PANTHER" id="PTHR44157:SF1">
    <property type="entry name" value="DNAJ HOMOLOG SUBFAMILY C MEMBER 11"/>
    <property type="match status" value="1"/>
</dbReference>
<dbReference type="AlphaFoldDB" id="A0A0K2TUJ3"/>
<accession>A0A0K2TUJ3</accession>
<dbReference type="Pfam" id="PF22774">
    <property type="entry name" value="DNAJC11_beta-barrel"/>
    <property type="match status" value="1"/>
</dbReference>
<dbReference type="PRINTS" id="PR00625">
    <property type="entry name" value="JDOMAIN"/>
</dbReference>
<evidence type="ECO:0000256" key="1">
    <source>
        <dbReference type="ARBA" id="ARBA00023186"/>
    </source>
</evidence>
<organism evidence="4">
    <name type="scientific">Lepeophtheirus salmonis</name>
    <name type="common">Salmon louse</name>
    <name type="synonym">Caligus salmonis</name>
    <dbReference type="NCBI Taxonomy" id="72036"/>
    <lineage>
        <taxon>Eukaryota</taxon>
        <taxon>Metazoa</taxon>
        <taxon>Ecdysozoa</taxon>
        <taxon>Arthropoda</taxon>
        <taxon>Crustacea</taxon>
        <taxon>Multicrustacea</taxon>
        <taxon>Hexanauplia</taxon>
        <taxon>Copepoda</taxon>
        <taxon>Siphonostomatoida</taxon>
        <taxon>Caligidae</taxon>
        <taxon>Lepeophtheirus</taxon>
    </lineage>
</organism>
<dbReference type="PROSITE" id="PS50076">
    <property type="entry name" value="DNAJ_2"/>
    <property type="match status" value="1"/>
</dbReference>
<dbReference type="SUPFAM" id="SSF46565">
    <property type="entry name" value="Chaperone J-domain"/>
    <property type="match status" value="1"/>
</dbReference>
<keyword evidence="1" id="KW-0143">Chaperone</keyword>
<dbReference type="Pfam" id="PF11875">
    <property type="entry name" value="DnaJ-like_C11_C"/>
    <property type="match status" value="1"/>
</dbReference>
<sequence length="603" mass="69659">MDWESEGEEFSEEDCLTEYSDGKKESDYYNLLHLRHDASLDEIRGAYKKFSIIYHPDKHTDPSKKEEAQKIFGKLSRAYHVLADPYKRAIYDTIGEKGLAEQDWTLIKRAKTPRDIREEHELFLKRQEARAMLSQTNPSTRINVHVNATDLFERYMYSSKYDHVISEIWPRLQISEVSISKSIQSHLSSRDRVNFGGNVTARGGIGLGSVNAAWTRTYNEGSDHFRLGTTMGEQRVSFDGSWNKRIFGRHYLNFSSALNFNKKGFNPDFKIQFINMLGPKTVAYLSYNAKIELEREDDELLIYEGGDVSAETIHSTKDYRIRAHASLGMNHCSFLIGTTRMYQHHRLELMLRIGSFGAVAEYGVRGKVSRYNTVGATMVVGYPSGVTLRLILVRSTQTYSFPIHLSDEIIIQPILYGTLIPLITWYSVKKFILDPMEKRKKQKLEEEELRKKKDRYEDDKKEAVSVMELMQNRYERIRFEEESKSGLIIERALYGNLVSGDNECIREEVNSLLIDLDAPSVHSDILEVTLPVQCLIEEGSKITFHEGSKSNIPGFFRPLVLDDLNEYSSKINFLIRYRYQNVLHQVLSTDLETFRIPLSSHKL</sequence>
<evidence type="ECO:0000259" key="3">
    <source>
        <dbReference type="PROSITE" id="PS50076"/>
    </source>
</evidence>
<gene>
    <name evidence="4" type="primary">Dvir\GJ22390</name>
</gene>
<name>A0A0K2TUJ3_LEPSM</name>
<dbReference type="InterPro" id="IPR055225">
    <property type="entry name" value="DNAJC11-like_beta-barrel"/>
</dbReference>
<protein>
    <recommendedName>
        <fullName evidence="3">J domain-containing protein</fullName>
    </recommendedName>
</protein>
<dbReference type="PANTHER" id="PTHR44157">
    <property type="entry name" value="DNAJ HOMOLOG SUBFAMILY C MEMBER 11"/>
    <property type="match status" value="1"/>
</dbReference>
<evidence type="ECO:0000313" key="4">
    <source>
        <dbReference type="EMBL" id="CDW29480.1"/>
    </source>
</evidence>
<dbReference type="OrthoDB" id="18010at2759"/>
<keyword evidence="2" id="KW-0175">Coiled coil</keyword>
<proteinExistence type="predicted"/>
<dbReference type="Pfam" id="PF00226">
    <property type="entry name" value="DnaJ"/>
    <property type="match status" value="1"/>
</dbReference>
<evidence type="ECO:0000256" key="2">
    <source>
        <dbReference type="SAM" id="Coils"/>
    </source>
</evidence>
<feature type="domain" description="J" evidence="3">
    <location>
        <begin position="27"/>
        <end position="95"/>
    </location>
</feature>
<dbReference type="InterPro" id="IPR024586">
    <property type="entry name" value="DnaJ-like_C11_C"/>
</dbReference>
<feature type="coiled-coil region" evidence="2">
    <location>
        <begin position="439"/>
        <end position="473"/>
    </location>
</feature>
<dbReference type="InterPro" id="IPR036869">
    <property type="entry name" value="J_dom_sf"/>
</dbReference>
<dbReference type="GO" id="GO:0042407">
    <property type="term" value="P:cristae formation"/>
    <property type="evidence" value="ECO:0007669"/>
    <property type="project" value="TreeGrafter"/>
</dbReference>